<dbReference type="Proteomes" id="UP000282311">
    <property type="component" value="Unassembled WGS sequence"/>
</dbReference>
<name>A0A3B0CL09_9BACL</name>
<reference evidence="1 2" key="1">
    <citation type="journal article" date="2007" name="Int. J. Syst. Evol. Microbiol.">
        <title>Paenibacillus ginsengarvi sp. nov., isolated from soil from ginseng cultivation.</title>
        <authorList>
            <person name="Yoon M.H."/>
            <person name="Ten L.N."/>
            <person name="Im W.T."/>
        </authorList>
    </citation>
    <scope>NUCLEOTIDE SEQUENCE [LARGE SCALE GENOMIC DNA]</scope>
    <source>
        <strain evidence="1 2">KCTC 13059</strain>
    </source>
</reference>
<comment type="caution">
    <text evidence="1">The sequence shown here is derived from an EMBL/GenBank/DDBJ whole genome shotgun (WGS) entry which is preliminary data.</text>
</comment>
<proteinExistence type="predicted"/>
<dbReference type="Gene3D" id="3.40.960.10">
    <property type="entry name" value="VSR Endonuclease"/>
    <property type="match status" value="1"/>
</dbReference>
<dbReference type="RefSeq" id="WP_120746564.1">
    <property type="nucleotide sequence ID" value="NZ_RBAH01000004.1"/>
</dbReference>
<accession>A0A3B0CL09</accession>
<dbReference type="GO" id="GO:0003677">
    <property type="term" value="F:DNA binding"/>
    <property type="evidence" value="ECO:0007669"/>
    <property type="project" value="UniProtKB-KW"/>
</dbReference>
<protein>
    <submittedName>
        <fullName evidence="1">DNA-binding response regulator</fullName>
    </submittedName>
</protein>
<dbReference type="OrthoDB" id="2677830at2"/>
<dbReference type="EMBL" id="RBAH01000004">
    <property type="protein sequence ID" value="RKN85541.1"/>
    <property type="molecule type" value="Genomic_DNA"/>
</dbReference>
<keyword evidence="1" id="KW-0238">DNA-binding</keyword>
<sequence length="222" mass="26143">MSFDRHYERFLQRHLHSRSGERLRRLTEGHGHAERTFLERVWWPAVGSFDYLHPEYEVADFKDGTRYLDFAYIRPPLRVCMEIDGYGPHLRDVSRTQFADQLWRQNDLEIDGWRIIRFAYDDVEQKPRRCQQTIHQWMGLWCGADTTANDALSRTERRLAEIALRKLAPVTPKEAGERLGISTRHARTLLQRLVSASVLLPASGERRIRAYVINPNGRQLFL</sequence>
<evidence type="ECO:0000313" key="1">
    <source>
        <dbReference type="EMBL" id="RKN85541.1"/>
    </source>
</evidence>
<dbReference type="AlphaFoldDB" id="A0A3B0CL09"/>
<gene>
    <name evidence="1" type="ORF">D7M11_07590</name>
</gene>
<evidence type="ECO:0000313" key="2">
    <source>
        <dbReference type="Proteomes" id="UP000282311"/>
    </source>
</evidence>
<keyword evidence="2" id="KW-1185">Reference proteome</keyword>
<organism evidence="1 2">
    <name type="scientific">Paenibacillus ginsengarvi</name>
    <dbReference type="NCBI Taxonomy" id="400777"/>
    <lineage>
        <taxon>Bacteria</taxon>
        <taxon>Bacillati</taxon>
        <taxon>Bacillota</taxon>
        <taxon>Bacilli</taxon>
        <taxon>Bacillales</taxon>
        <taxon>Paenibacillaceae</taxon>
        <taxon>Paenibacillus</taxon>
    </lineage>
</organism>